<dbReference type="SMR" id="G1TUF4"/>
<evidence type="ECO:0000256" key="6">
    <source>
        <dbReference type="ARBA" id="ARBA00023211"/>
    </source>
</evidence>
<feature type="domain" description="Serine/threonine specific protein phosphatases" evidence="7">
    <location>
        <begin position="1"/>
        <end position="199"/>
    </location>
</feature>
<keyword evidence="9" id="KW-1185">Reference proteome</keyword>
<dbReference type="EC" id="3.1.3.16" evidence="2"/>
<evidence type="ECO:0000256" key="3">
    <source>
        <dbReference type="ARBA" id="ARBA00022723"/>
    </source>
</evidence>
<accession>G1TUF4</accession>
<dbReference type="InterPro" id="IPR004843">
    <property type="entry name" value="Calcineurin-like_PHP"/>
</dbReference>
<keyword evidence="3" id="KW-0479">Metal-binding</keyword>
<reference evidence="8" key="2">
    <citation type="submission" date="2025-08" db="UniProtKB">
        <authorList>
            <consortium name="Ensembl"/>
        </authorList>
    </citation>
    <scope>IDENTIFICATION</scope>
    <source>
        <strain evidence="8">Thorbecke</strain>
    </source>
</reference>
<dbReference type="eggNOG" id="KOG0371">
    <property type="taxonomic scope" value="Eukaryota"/>
</dbReference>
<dbReference type="InterPro" id="IPR047129">
    <property type="entry name" value="PPA2-like"/>
</dbReference>
<dbReference type="Proteomes" id="UP000001811">
    <property type="component" value="Chromosome 12"/>
</dbReference>
<dbReference type="PANTHER" id="PTHR45619">
    <property type="entry name" value="SERINE/THREONINE-PROTEIN PHOSPHATASE PP2A-RELATED"/>
    <property type="match status" value="1"/>
</dbReference>
<dbReference type="AlphaFoldDB" id="G1TUF4"/>
<keyword evidence="6" id="KW-0464">Manganese</keyword>
<dbReference type="InParanoid" id="G1TUF4"/>
<dbReference type="SUPFAM" id="SSF56300">
    <property type="entry name" value="Metallo-dependent phosphatases"/>
    <property type="match status" value="1"/>
</dbReference>
<evidence type="ECO:0000313" key="9">
    <source>
        <dbReference type="Proteomes" id="UP000001811"/>
    </source>
</evidence>
<dbReference type="GO" id="GO:0004722">
    <property type="term" value="F:protein serine/threonine phosphatase activity"/>
    <property type="evidence" value="ECO:0007669"/>
    <property type="project" value="UniProtKB-EC"/>
</dbReference>
<dbReference type="InterPro" id="IPR006186">
    <property type="entry name" value="Ser/Thr-sp_prot-phosphatase"/>
</dbReference>
<dbReference type="Gene3D" id="3.60.21.10">
    <property type="match status" value="1"/>
</dbReference>
<organism evidence="8 9">
    <name type="scientific">Oryctolagus cuniculus</name>
    <name type="common">Rabbit</name>
    <dbReference type="NCBI Taxonomy" id="9986"/>
    <lineage>
        <taxon>Eukaryota</taxon>
        <taxon>Metazoa</taxon>
        <taxon>Chordata</taxon>
        <taxon>Craniata</taxon>
        <taxon>Vertebrata</taxon>
        <taxon>Euteleostomi</taxon>
        <taxon>Mammalia</taxon>
        <taxon>Eutheria</taxon>
        <taxon>Euarchontoglires</taxon>
        <taxon>Glires</taxon>
        <taxon>Lagomorpha</taxon>
        <taxon>Leporidae</taxon>
        <taxon>Oryctolagus</taxon>
    </lineage>
</organism>
<dbReference type="Pfam" id="PF00149">
    <property type="entry name" value="Metallophos"/>
    <property type="match status" value="1"/>
</dbReference>
<dbReference type="Ensembl" id="ENSOCUT00000024016.2">
    <property type="protein sequence ID" value="ENSOCUP00000020679.2"/>
    <property type="gene ID" value="ENSOCUG00000021029.2"/>
</dbReference>
<reference evidence="8 9" key="1">
    <citation type="journal article" date="2011" name="Nature">
        <title>A high-resolution map of human evolutionary constraint using 29 mammals.</title>
        <authorList>
            <person name="Lindblad-Toh K."/>
            <person name="Garber M."/>
            <person name="Zuk O."/>
            <person name="Lin M.F."/>
            <person name="Parker B.J."/>
            <person name="Washietl S."/>
            <person name="Kheradpour P."/>
            <person name="Ernst J."/>
            <person name="Jordan G."/>
            <person name="Mauceli E."/>
            <person name="Ward L.D."/>
            <person name="Lowe C.B."/>
            <person name="Holloway A.K."/>
            <person name="Clamp M."/>
            <person name="Gnerre S."/>
            <person name="Alfoldi J."/>
            <person name="Beal K."/>
            <person name="Chang J."/>
            <person name="Clawson H."/>
            <person name="Cuff J."/>
            <person name="Di Palma F."/>
            <person name="Fitzgerald S."/>
            <person name="Flicek P."/>
            <person name="Guttman M."/>
            <person name="Hubisz M.J."/>
            <person name="Jaffe D.B."/>
            <person name="Jungreis I."/>
            <person name="Kent W.J."/>
            <person name="Kostka D."/>
            <person name="Lara M."/>
            <person name="Martins A.L."/>
            <person name="Massingham T."/>
            <person name="Moltke I."/>
            <person name="Raney B.J."/>
            <person name="Rasmussen M.D."/>
            <person name="Robinson J."/>
            <person name="Stark A."/>
            <person name="Vilella A.J."/>
            <person name="Wen J."/>
            <person name="Xie X."/>
            <person name="Zody M.C."/>
            <person name="Baldwin J."/>
            <person name="Bloom T."/>
            <person name="Chin C.W."/>
            <person name="Heiman D."/>
            <person name="Nicol R."/>
            <person name="Nusbaum C."/>
            <person name="Young S."/>
            <person name="Wilkinson J."/>
            <person name="Worley K.C."/>
            <person name="Kovar C.L."/>
            <person name="Muzny D.M."/>
            <person name="Gibbs R.A."/>
            <person name="Cree A."/>
            <person name="Dihn H.H."/>
            <person name="Fowler G."/>
            <person name="Jhangiani S."/>
            <person name="Joshi V."/>
            <person name="Lee S."/>
            <person name="Lewis L.R."/>
            <person name="Nazareth L.V."/>
            <person name="Okwuonu G."/>
            <person name="Santibanez J."/>
            <person name="Warren W.C."/>
            <person name="Mardis E.R."/>
            <person name="Weinstock G.M."/>
            <person name="Wilson R.K."/>
            <person name="Delehaunty K."/>
            <person name="Dooling D."/>
            <person name="Fronik C."/>
            <person name="Fulton L."/>
            <person name="Fulton B."/>
            <person name="Graves T."/>
            <person name="Minx P."/>
            <person name="Sodergren E."/>
            <person name="Birney E."/>
            <person name="Margulies E.H."/>
            <person name="Herrero J."/>
            <person name="Green E.D."/>
            <person name="Haussler D."/>
            <person name="Siepel A."/>
            <person name="Goldman N."/>
            <person name="Pollard K.S."/>
            <person name="Pedersen J.S."/>
            <person name="Lander E.S."/>
            <person name="Kellis M."/>
        </authorList>
    </citation>
    <scope>NUCLEOTIDE SEQUENCE [LARGE SCALE GENOMIC DNA]</scope>
    <source>
        <strain evidence="8 9">Thorbecke inbred</strain>
    </source>
</reference>
<evidence type="ECO:0000256" key="4">
    <source>
        <dbReference type="ARBA" id="ARBA00022801"/>
    </source>
</evidence>
<keyword evidence="4" id="KW-0378">Hydrolase</keyword>
<evidence type="ECO:0000256" key="1">
    <source>
        <dbReference type="ARBA" id="ARBA00001936"/>
    </source>
</evidence>
<dbReference type="PaxDb" id="9986-ENSOCUP00000020679"/>
<dbReference type="Bgee" id="ENSOCUG00000021029">
    <property type="expression patterns" value="Expressed in liver and 1 other cell type or tissue"/>
</dbReference>
<evidence type="ECO:0000256" key="2">
    <source>
        <dbReference type="ARBA" id="ARBA00013081"/>
    </source>
</evidence>
<name>G1TUF4_RABIT</name>
<reference evidence="8" key="3">
    <citation type="submission" date="2025-09" db="UniProtKB">
        <authorList>
            <consortium name="Ensembl"/>
        </authorList>
    </citation>
    <scope>IDENTIFICATION</scope>
    <source>
        <strain evidence="8">Thorbecke</strain>
    </source>
</reference>
<sequence length="215" mass="24252">RAELWTLKVHYHGCTIILLGNHDSRQITQHYGFYDECLRKYGNANVWKYFTNLFKCLPLTAMVDGQIFCLLEDLSPPLGTLDPIRALDCLQEVPHEGPMCDLLWSDPDDHSGWGVAPRGASYTCGQDISEMFNHAGGLTLVSRAHQLVMEGYSWCHDPNVVMIFSGISAPNCYHCGSQAAIMELDGTVKYSLWQFDLAHCRDEPRVTHCTPVFLQ</sequence>
<evidence type="ECO:0000256" key="5">
    <source>
        <dbReference type="ARBA" id="ARBA00022912"/>
    </source>
</evidence>
<comment type="cofactor">
    <cofactor evidence="1">
        <name>Mn(2+)</name>
        <dbReference type="ChEBI" id="CHEBI:29035"/>
    </cofactor>
</comment>
<dbReference type="GeneTree" id="ENSGT00550000074618"/>
<keyword evidence="5" id="KW-0904">Protein phosphatase</keyword>
<dbReference type="STRING" id="9986.ENSOCUP00000020679"/>
<dbReference type="HOGENOM" id="CLU_004962_8_1_1"/>
<evidence type="ECO:0000259" key="7">
    <source>
        <dbReference type="SMART" id="SM00156"/>
    </source>
</evidence>
<dbReference type="PRINTS" id="PR00114">
    <property type="entry name" value="STPHPHTASE"/>
</dbReference>
<dbReference type="GO" id="GO:0046872">
    <property type="term" value="F:metal ion binding"/>
    <property type="evidence" value="ECO:0007669"/>
    <property type="project" value="UniProtKB-KW"/>
</dbReference>
<proteinExistence type="predicted"/>
<dbReference type="EMBL" id="AAGW02028988">
    <property type="status" value="NOT_ANNOTATED_CDS"/>
    <property type="molecule type" value="Genomic_DNA"/>
</dbReference>
<dbReference type="InterPro" id="IPR029052">
    <property type="entry name" value="Metallo-depent_PP-like"/>
</dbReference>
<evidence type="ECO:0000313" key="8">
    <source>
        <dbReference type="Ensembl" id="ENSOCUP00000020679.2"/>
    </source>
</evidence>
<dbReference type="SMART" id="SM00156">
    <property type="entry name" value="PP2Ac"/>
    <property type="match status" value="1"/>
</dbReference>
<protein>
    <recommendedName>
        <fullName evidence="2">protein-serine/threonine phosphatase</fullName>
        <ecNumber evidence="2">3.1.3.16</ecNumber>
    </recommendedName>
</protein>